<reference evidence="1 2" key="1">
    <citation type="submission" date="2018-03" db="EMBL/GenBank/DDBJ databases">
        <title>Genomic Encyclopedia of Archaeal and Bacterial Type Strains, Phase II (KMG-II): from individual species to whole genera.</title>
        <authorList>
            <person name="Goeker M."/>
        </authorList>
    </citation>
    <scope>NUCLEOTIDE SEQUENCE [LARGE SCALE GENOMIC DNA]</scope>
    <source>
        <strain evidence="1 2">DSM 25328</strain>
    </source>
</reference>
<organism evidence="1 2">
    <name type="scientific">Tritonibacter scottomollicae</name>
    <name type="common">Epibacterium scottomollicae</name>
    <dbReference type="NCBI Taxonomy" id="483013"/>
    <lineage>
        <taxon>Bacteria</taxon>
        <taxon>Pseudomonadati</taxon>
        <taxon>Pseudomonadota</taxon>
        <taxon>Alphaproteobacteria</taxon>
        <taxon>Rhodobacterales</taxon>
        <taxon>Paracoccaceae</taxon>
        <taxon>Tritonibacter</taxon>
    </lineage>
</organism>
<evidence type="ECO:0000313" key="1">
    <source>
        <dbReference type="EMBL" id="PRZ44605.1"/>
    </source>
</evidence>
<accession>A0A2T1A7L1</accession>
<dbReference type="OrthoDB" id="9787680at2"/>
<dbReference type="RefSeq" id="WP_106165444.1">
    <property type="nucleotide sequence ID" value="NZ_JAGDDX010000022.1"/>
</dbReference>
<protein>
    <submittedName>
        <fullName evidence="1">TetR family transcriptional regulator</fullName>
    </submittedName>
</protein>
<name>A0A2T1A7L1_TRISK</name>
<dbReference type="Gene3D" id="1.10.357.10">
    <property type="entry name" value="Tetracycline Repressor, domain 2"/>
    <property type="match status" value="1"/>
</dbReference>
<dbReference type="Proteomes" id="UP000237718">
    <property type="component" value="Unassembled WGS sequence"/>
</dbReference>
<comment type="caution">
    <text evidence="1">The sequence shown here is derived from an EMBL/GenBank/DDBJ whole genome shotgun (WGS) entry which is preliminary data.</text>
</comment>
<dbReference type="InterPro" id="IPR009057">
    <property type="entry name" value="Homeodomain-like_sf"/>
</dbReference>
<dbReference type="EMBL" id="PVUF01000022">
    <property type="protein sequence ID" value="PRZ44605.1"/>
    <property type="molecule type" value="Genomic_DNA"/>
</dbReference>
<dbReference type="SUPFAM" id="SSF46689">
    <property type="entry name" value="Homeodomain-like"/>
    <property type="match status" value="1"/>
</dbReference>
<gene>
    <name evidence="1" type="ORF">CLV89_1225</name>
</gene>
<proteinExistence type="predicted"/>
<evidence type="ECO:0000313" key="2">
    <source>
        <dbReference type="Proteomes" id="UP000237718"/>
    </source>
</evidence>
<sequence length="171" mass="18801">MIDTATKIAAGLERAFVSQGFAEPNVEALRAAADVSLRTLYKYTPSRGEMVLAALEHRHARYIKFVFDDLPQPGPAALEAVIVNIGEWMAREAERGCLFHAAVAAAPRDPRLHDLLKRHKSDVAQRAARVADLGDRENDITVIIEGLTQSWPLMQDAAVNSATSLARCLYH</sequence>
<dbReference type="AlphaFoldDB" id="A0A2T1A7L1"/>